<dbReference type="AlphaFoldDB" id="A0AAV7UAM3"/>
<sequence>MHHETSWLSAPSNIKKQQTSSAKLCTINMPSMSPSCFSNTAVTCIAKQPKERFKCASFLFGKRVDVTCAAKQLKRS</sequence>
<gene>
    <name evidence="1" type="ORF">NDU88_002750</name>
</gene>
<reference evidence="1" key="1">
    <citation type="journal article" date="2022" name="bioRxiv">
        <title>Sequencing and chromosome-scale assembly of the giantPleurodeles waltlgenome.</title>
        <authorList>
            <person name="Brown T."/>
            <person name="Elewa A."/>
            <person name="Iarovenko S."/>
            <person name="Subramanian E."/>
            <person name="Araus A.J."/>
            <person name="Petzold A."/>
            <person name="Susuki M."/>
            <person name="Suzuki K.-i.T."/>
            <person name="Hayashi T."/>
            <person name="Toyoda A."/>
            <person name="Oliveira C."/>
            <person name="Osipova E."/>
            <person name="Leigh N.D."/>
            <person name="Simon A."/>
            <person name="Yun M.H."/>
        </authorList>
    </citation>
    <scope>NUCLEOTIDE SEQUENCE</scope>
    <source>
        <strain evidence="1">20211129_DDA</strain>
        <tissue evidence="1">Liver</tissue>
    </source>
</reference>
<comment type="caution">
    <text evidence="1">The sequence shown here is derived from an EMBL/GenBank/DDBJ whole genome shotgun (WGS) entry which is preliminary data.</text>
</comment>
<protein>
    <submittedName>
        <fullName evidence="1">Uncharacterized protein</fullName>
    </submittedName>
</protein>
<accession>A0AAV7UAM3</accession>
<evidence type="ECO:0000313" key="1">
    <source>
        <dbReference type="EMBL" id="KAJ1185965.1"/>
    </source>
</evidence>
<organism evidence="1 2">
    <name type="scientific">Pleurodeles waltl</name>
    <name type="common">Iberian ribbed newt</name>
    <dbReference type="NCBI Taxonomy" id="8319"/>
    <lineage>
        <taxon>Eukaryota</taxon>
        <taxon>Metazoa</taxon>
        <taxon>Chordata</taxon>
        <taxon>Craniata</taxon>
        <taxon>Vertebrata</taxon>
        <taxon>Euteleostomi</taxon>
        <taxon>Amphibia</taxon>
        <taxon>Batrachia</taxon>
        <taxon>Caudata</taxon>
        <taxon>Salamandroidea</taxon>
        <taxon>Salamandridae</taxon>
        <taxon>Pleurodelinae</taxon>
        <taxon>Pleurodeles</taxon>
    </lineage>
</organism>
<name>A0AAV7UAM3_PLEWA</name>
<keyword evidence="2" id="KW-1185">Reference proteome</keyword>
<evidence type="ECO:0000313" key="2">
    <source>
        <dbReference type="Proteomes" id="UP001066276"/>
    </source>
</evidence>
<proteinExistence type="predicted"/>
<dbReference type="Proteomes" id="UP001066276">
    <property type="component" value="Chromosome 3_1"/>
</dbReference>
<dbReference type="EMBL" id="JANPWB010000005">
    <property type="protein sequence ID" value="KAJ1185965.1"/>
    <property type="molecule type" value="Genomic_DNA"/>
</dbReference>